<reference evidence="3 6" key="2">
    <citation type="submission" date="2021-01" db="EMBL/GenBank/DDBJ databases">
        <title>Whole genome shotgun sequence of Cellulomonas oligotrophica NBRC 109435.</title>
        <authorList>
            <person name="Komaki H."/>
            <person name="Tamura T."/>
        </authorList>
    </citation>
    <scope>NUCLEOTIDE SEQUENCE [LARGE SCALE GENOMIC DNA]</scope>
    <source>
        <strain evidence="3 6">NBRC 109435</strain>
    </source>
</reference>
<keyword evidence="1" id="KW-0812">Transmembrane</keyword>
<protein>
    <recommendedName>
        <fullName evidence="2">Low molecular weight protein antigen 6 PH domain-containing protein</fullName>
    </recommendedName>
</protein>
<evidence type="ECO:0000313" key="6">
    <source>
        <dbReference type="Proteomes" id="UP000618382"/>
    </source>
</evidence>
<keyword evidence="1" id="KW-0472">Membrane</keyword>
<comment type="caution">
    <text evidence="4">The sequence shown here is derived from an EMBL/GenBank/DDBJ whole genome shotgun (WGS) entry which is preliminary data.</text>
</comment>
<evidence type="ECO:0000313" key="5">
    <source>
        <dbReference type="Proteomes" id="UP000577956"/>
    </source>
</evidence>
<gene>
    <name evidence="4" type="ORF">BKA21_003083</name>
    <name evidence="3" type="ORF">Col01nite_25710</name>
</gene>
<name>A0A7Y9FHQ7_9CELL</name>
<feature type="domain" description="Low molecular weight protein antigen 6 PH" evidence="2">
    <location>
        <begin position="59"/>
        <end position="108"/>
    </location>
</feature>
<dbReference type="Proteomes" id="UP000618382">
    <property type="component" value="Unassembled WGS sequence"/>
</dbReference>
<reference evidence="4 5" key="1">
    <citation type="submission" date="2020-07" db="EMBL/GenBank/DDBJ databases">
        <title>Sequencing the genomes of 1000 actinobacteria strains.</title>
        <authorList>
            <person name="Klenk H.-P."/>
        </authorList>
    </citation>
    <scope>NUCLEOTIDE SEQUENCE [LARGE SCALE GENOMIC DNA]</scope>
    <source>
        <strain evidence="4 5">DSM 24482</strain>
    </source>
</reference>
<feature type="transmembrane region" description="Helical" evidence="1">
    <location>
        <begin position="182"/>
        <end position="201"/>
    </location>
</feature>
<dbReference type="Pfam" id="PF10756">
    <property type="entry name" value="bPH_6"/>
    <property type="match status" value="1"/>
</dbReference>
<dbReference type="Proteomes" id="UP000577956">
    <property type="component" value="Unassembled WGS sequence"/>
</dbReference>
<evidence type="ECO:0000259" key="2">
    <source>
        <dbReference type="Pfam" id="PF10756"/>
    </source>
</evidence>
<keyword evidence="1" id="KW-1133">Transmembrane helix</keyword>
<sequence length="203" mass="21035">MDAEVVVVRPGFGRALAVVVVVLCTAGAVSGLVADVAATLPWLPVLALAGLGAWAAYWRPAVVVTPAGVELVNVTRTVEVPWTAVEAVETRYALALQTPYGTYAAWAAPAPSAVRTGRARPEDYAHLPSSTYGTGGGVRAGDLAGTDSGAAALVVRRRWEQLVEAGVLDDPRLERPTPVVRWHVGTLVAAGVLLALAVVGLTR</sequence>
<proteinExistence type="predicted"/>
<keyword evidence="6" id="KW-1185">Reference proteome</keyword>
<evidence type="ECO:0000256" key="1">
    <source>
        <dbReference type="SAM" id="Phobius"/>
    </source>
</evidence>
<evidence type="ECO:0000313" key="4">
    <source>
        <dbReference type="EMBL" id="NYD87534.1"/>
    </source>
</evidence>
<dbReference type="RefSeq" id="WP_140459857.1">
    <property type="nucleotide sequence ID" value="NZ_BAABFI010000024.1"/>
</dbReference>
<dbReference type="EMBL" id="JACCBK010000001">
    <property type="protein sequence ID" value="NYD87534.1"/>
    <property type="molecule type" value="Genomic_DNA"/>
</dbReference>
<dbReference type="AlphaFoldDB" id="A0A7Y9FHQ7"/>
<dbReference type="InterPro" id="IPR019692">
    <property type="entry name" value="CFP-6_PH"/>
</dbReference>
<feature type="transmembrane region" description="Helical" evidence="1">
    <location>
        <begin position="40"/>
        <end position="58"/>
    </location>
</feature>
<accession>A0A7Y9FHQ7</accession>
<feature type="transmembrane region" description="Helical" evidence="1">
    <location>
        <begin position="12"/>
        <end position="34"/>
    </location>
</feature>
<organism evidence="4 5">
    <name type="scientific">Cellulomonas oligotrophica</name>
    <dbReference type="NCBI Taxonomy" id="931536"/>
    <lineage>
        <taxon>Bacteria</taxon>
        <taxon>Bacillati</taxon>
        <taxon>Actinomycetota</taxon>
        <taxon>Actinomycetes</taxon>
        <taxon>Micrococcales</taxon>
        <taxon>Cellulomonadaceae</taxon>
        <taxon>Cellulomonas</taxon>
    </lineage>
</organism>
<evidence type="ECO:0000313" key="3">
    <source>
        <dbReference type="EMBL" id="GIG33412.1"/>
    </source>
</evidence>
<dbReference type="EMBL" id="BONN01000007">
    <property type="protein sequence ID" value="GIG33412.1"/>
    <property type="molecule type" value="Genomic_DNA"/>
</dbReference>